<dbReference type="SMART" id="SM00248">
    <property type="entry name" value="ANK"/>
    <property type="match status" value="3"/>
</dbReference>
<evidence type="ECO:0000313" key="1">
    <source>
        <dbReference type="EMBL" id="CAH0377356.1"/>
    </source>
</evidence>
<keyword evidence="2" id="KW-1185">Reference proteome</keyword>
<dbReference type="Pfam" id="PF00023">
    <property type="entry name" value="Ank"/>
    <property type="match status" value="1"/>
</dbReference>
<dbReference type="Proteomes" id="UP000789595">
    <property type="component" value="Unassembled WGS sequence"/>
</dbReference>
<dbReference type="Gene3D" id="1.25.40.20">
    <property type="entry name" value="Ankyrin repeat-containing domain"/>
    <property type="match status" value="1"/>
</dbReference>
<name>A0A8J2WR59_9STRA</name>
<reference evidence="1" key="1">
    <citation type="submission" date="2021-11" db="EMBL/GenBank/DDBJ databases">
        <authorList>
            <consortium name="Genoscope - CEA"/>
            <person name="William W."/>
        </authorList>
    </citation>
    <scope>NUCLEOTIDE SEQUENCE</scope>
</reference>
<accession>A0A8J2WR59</accession>
<dbReference type="InterPro" id="IPR036770">
    <property type="entry name" value="Ankyrin_rpt-contain_sf"/>
</dbReference>
<comment type="caution">
    <text evidence="1">The sequence shown here is derived from an EMBL/GenBank/DDBJ whole genome shotgun (WGS) entry which is preliminary data.</text>
</comment>
<evidence type="ECO:0000313" key="2">
    <source>
        <dbReference type="Proteomes" id="UP000789595"/>
    </source>
</evidence>
<protein>
    <submittedName>
        <fullName evidence="1">Uncharacterized protein</fullName>
    </submittedName>
</protein>
<dbReference type="AlphaFoldDB" id="A0A8J2WR59"/>
<dbReference type="EMBL" id="CAKKNE010000005">
    <property type="protein sequence ID" value="CAH0377356.1"/>
    <property type="molecule type" value="Genomic_DNA"/>
</dbReference>
<organism evidence="1 2">
    <name type="scientific">Pelagomonas calceolata</name>
    <dbReference type="NCBI Taxonomy" id="35677"/>
    <lineage>
        <taxon>Eukaryota</taxon>
        <taxon>Sar</taxon>
        <taxon>Stramenopiles</taxon>
        <taxon>Ochrophyta</taxon>
        <taxon>Pelagophyceae</taxon>
        <taxon>Pelagomonadales</taxon>
        <taxon>Pelagomonadaceae</taxon>
        <taxon>Pelagomonas</taxon>
    </lineage>
</organism>
<gene>
    <name evidence="1" type="ORF">PECAL_5P19150</name>
</gene>
<sequence length="237" mass="25670">MAPIHDAIRAGDVEAVRRELAAGVSPDLRAKTLNSFPYDLPNSIPVWTPLCIALVYRESYESALEMVLLLIEAGADVDAVCDADDADAFRYTAIWLAAHSGRRNLVAALIAAGASTSLHVEGGSYPARRPVELNFNGHGYFGHQLHILWQLLRAGSPLPRLDRAKWMQPDTSSTSSTSKFNAAAVDYVNAVAAAGGYVPYEKAHRAKLAAIFAPKFTWVPAEIIPTIVAFWAHLGHP</sequence>
<dbReference type="SUPFAM" id="SSF48403">
    <property type="entry name" value="Ankyrin repeat"/>
    <property type="match status" value="1"/>
</dbReference>
<dbReference type="InterPro" id="IPR002110">
    <property type="entry name" value="Ankyrin_rpt"/>
</dbReference>
<proteinExistence type="predicted"/>